<evidence type="ECO:0000259" key="2">
    <source>
        <dbReference type="Pfam" id="PF00561"/>
    </source>
</evidence>
<name>A0ABX0QDC9_9BACT</name>
<evidence type="ECO:0000313" key="3">
    <source>
        <dbReference type="EMBL" id="NID09225.1"/>
    </source>
</evidence>
<sequence>MPTPRFIDTNGVRLHVMEQGPADGPLVILLHGFPEFWYGWRAQIEVLAGAGFRVWAPDQRGYNLSSKPVGIANYTIDKLTADVIGLIDAAGREKATVIGHDWGAVVAWWLGATYPHRLHRLVCLNVPHYAVMLRFLRLSPRQLLHSWYAGFFQIPWLPEWLTKRGNWWLMTRALQRTSRPGTFTDADLTAYREAWAQTGPTGDTAFKTMVNWYRAFARRRPPLPASDQIPVPTLLIWGAKDAFLIRDMAQPSIDLCPQGKLVFVEEATHWVQHEEADLVNRLLIGFLVAPR</sequence>
<protein>
    <submittedName>
        <fullName evidence="3">Alpha/beta hydrolase</fullName>
    </submittedName>
</protein>
<keyword evidence="1 3" id="KW-0378">Hydrolase</keyword>
<comment type="caution">
    <text evidence="3">The sequence shown here is derived from an EMBL/GenBank/DDBJ whole genome shotgun (WGS) entry which is preliminary data.</text>
</comment>
<dbReference type="SUPFAM" id="SSF53474">
    <property type="entry name" value="alpha/beta-Hydrolases"/>
    <property type="match status" value="1"/>
</dbReference>
<dbReference type="InterPro" id="IPR029058">
    <property type="entry name" value="AB_hydrolase_fold"/>
</dbReference>
<dbReference type="PANTHER" id="PTHR43329">
    <property type="entry name" value="EPOXIDE HYDROLASE"/>
    <property type="match status" value="1"/>
</dbReference>
<dbReference type="InterPro" id="IPR000073">
    <property type="entry name" value="AB_hydrolase_1"/>
</dbReference>
<dbReference type="Gene3D" id="3.40.50.1820">
    <property type="entry name" value="alpha/beta hydrolase"/>
    <property type="match status" value="1"/>
</dbReference>
<feature type="domain" description="AB hydrolase-1" evidence="2">
    <location>
        <begin position="25"/>
        <end position="275"/>
    </location>
</feature>
<dbReference type="Proteomes" id="UP000606008">
    <property type="component" value="Unassembled WGS sequence"/>
</dbReference>
<reference evidence="4" key="1">
    <citation type="submission" date="2019-09" db="EMBL/GenBank/DDBJ databases">
        <authorList>
            <person name="Jung D.-H."/>
        </authorList>
    </citation>
    <scope>NUCLEOTIDE SEQUENCE [LARGE SCALE GENOMIC DNA]</scope>
    <source>
        <strain evidence="4">JA-25</strain>
    </source>
</reference>
<dbReference type="InterPro" id="IPR000639">
    <property type="entry name" value="Epox_hydrolase-like"/>
</dbReference>
<gene>
    <name evidence="3" type="ORF">F7231_03505</name>
</gene>
<organism evidence="3 4">
    <name type="scientific">Fibrivirga algicola</name>
    <dbReference type="NCBI Taxonomy" id="2950420"/>
    <lineage>
        <taxon>Bacteria</taxon>
        <taxon>Pseudomonadati</taxon>
        <taxon>Bacteroidota</taxon>
        <taxon>Cytophagia</taxon>
        <taxon>Cytophagales</taxon>
        <taxon>Spirosomataceae</taxon>
        <taxon>Fibrivirga</taxon>
    </lineage>
</organism>
<evidence type="ECO:0000313" key="4">
    <source>
        <dbReference type="Proteomes" id="UP000606008"/>
    </source>
</evidence>
<dbReference type="EMBL" id="WAEL01000001">
    <property type="protein sequence ID" value="NID09225.1"/>
    <property type="molecule type" value="Genomic_DNA"/>
</dbReference>
<evidence type="ECO:0000256" key="1">
    <source>
        <dbReference type="ARBA" id="ARBA00022801"/>
    </source>
</evidence>
<dbReference type="Pfam" id="PF00561">
    <property type="entry name" value="Abhydrolase_1"/>
    <property type="match status" value="1"/>
</dbReference>
<keyword evidence="4" id="KW-1185">Reference proteome</keyword>
<dbReference type="GO" id="GO:0016787">
    <property type="term" value="F:hydrolase activity"/>
    <property type="evidence" value="ECO:0007669"/>
    <property type="project" value="UniProtKB-KW"/>
</dbReference>
<proteinExistence type="predicted"/>
<accession>A0ABX0QDC9</accession>
<reference evidence="4" key="2">
    <citation type="submission" date="2023-07" db="EMBL/GenBank/DDBJ databases">
        <authorList>
            <person name="Jung D.-H."/>
        </authorList>
    </citation>
    <scope>NUCLEOTIDE SEQUENCE [LARGE SCALE GENOMIC DNA]</scope>
    <source>
        <strain evidence="4">JA-25</strain>
    </source>
</reference>
<dbReference type="PRINTS" id="PR00412">
    <property type="entry name" value="EPOXHYDRLASE"/>
</dbReference>
<dbReference type="PRINTS" id="PR00111">
    <property type="entry name" value="ABHYDROLASE"/>
</dbReference>
<dbReference type="RefSeq" id="WP_166690906.1">
    <property type="nucleotide sequence ID" value="NZ_WAEL01000001.1"/>
</dbReference>